<reference evidence="2" key="1">
    <citation type="submission" date="2023-07" db="EMBL/GenBank/DDBJ databases">
        <authorList>
            <consortium name="AG Swart"/>
            <person name="Singh M."/>
            <person name="Singh A."/>
            <person name="Seah K."/>
            <person name="Emmerich C."/>
        </authorList>
    </citation>
    <scope>NUCLEOTIDE SEQUENCE</scope>
    <source>
        <strain evidence="2">DP1</strain>
    </source>
</reference>
<keyword evidence="1" id="KW-0812">Transmembrane</keyword>
<comment type="caution">
    <text evidence="2">The sequence shown here is derived from an EMBL/GenBank/DDBJ whole genome shotgun (WGS) entry which is preliminary data.</text>
</comment>
<feature type="transmembrane region" description="Helical" evidence="1">
    <location>
        <begin position="96"/>
        <end position="122"/>
    </location>
</feature>
<feature type="transmembrane region" description="Helical" evidence="1">
    <location>
        <begin position="24"/>
        <end position="45"/>
    </location>
</feature>
<feature type="transmembrane region" description="Helical" evidence="1">
    <location>
        <begin position="235"/>
        <end position="258"/>
    </location>
</feature>
<feature type="transmembrane region" description="Helical" evidence="1">
    <location>
        <begin position="143"/>
        <end position="169"/>
    </location>
</feature>
<accession>A0AAD2DB83</accession>
<keyword evidence="1" id="KW-1133">Transmembrane helix</keyword>
<evidence type="ECO:0000313" key="2">
    <source>
        <dbReference type="EMBL" id="CAI2387907.1"/>
    </source>
</evidence>
<dbReference type="Proteomes" id="UP001295684">
    <property type="component" value="Unassembled WGS sequence"/>
</dbReference>
<dbReference type="AlphaFoldDB" id="A0AAD2DB83"/>
<feature type="transmembrane region" description="Helical" evidence="1">
    <location>
        <begin position="199"/>
        <end position="223"/>
    </location>
</feature>
<sequence length="433" mass="50359">MEPDGLEEWERGDHRFKFSENIPIAYLCFFTGFQVMFLLGLAYSIKRLYSEYRQEYRDRFKIIQMSFIISYLFTKNAYNIFVLFRARSTEFFHLPILALTSFFFYYFEVINDTCWLSFIIHLKYMNNRLCEESISKVIRREKVISFCVSFVAILCLLTWLGIIVASFVYGCYRAECYVLKGDPEFKSNECDHLHTASRVYTIVLFGIGAAAAILKIFIGYIMLSTMKKTLYIPYIRIRTGVAFTVLATLVVISLNAAYNYSNQFSYSIWLVFLLSMKNVSNSQLAFTTITTFCNSFLEVLLMIYTAEKIDFKNYIMILLEGRMKFTLAPRISTFLKLNRVRFCIDQKVPLLTEDEQSDLSRSNLTFKRALEEEDTSLTNFFERTPEENRAIKTQLSSNLRERLNTASSKASKASCGQEHSCTSIMSKSIEPVI</sequence>
<keyword evidence="3" id="KW-1185">Reference proteome</keyword>
<evidence type="ECO:0000313" key="3">
    <source>
        <dbReference type="Proteomes" id="UP001295684"/>
    </source>
</evidence>
<dbReference type="EMBL" id="CAMPGE010030387">
    <property type="protein sequence ID" value="CAI2387907.1"/>
    <property type="molecule type" value="Genomic_DNA"/>
</dbReference>
<name>A0AAD2DB83_EUPCR</name>
<feature type="transmembrane region" description="Helical" evidence="1">
    <location>
        <begin position="284"/>
        <end position="306"/>
    </location>
</feature>
<protein>
    <submittedName>
        <fullName evidence="2">Uncharacterized protein</fullName>
    </submittedName>
</protein>
<organism evidence="2 3">
    <name type="scientific">Euplotes crassus</name>
    <dbReference type="NCBI Taxonomy" id="5936"/>
    <lineage>
        <taxon>Eukaryota</taxon>
        <taxon>Sar</taxon>
        <taxon>Alveolata</taxon>
        <taxon>Ciliophora</taxon>
        <taxon>Intramacronucleata</taxon>
        <taxon>Spirotrichea</taxon>
        <taxon>Hypotrichia</taxon>
        <taxon>Euplotida</taxon>
        <taxon>Euplotidae</taxon>
        <taxon>Moneuplotes</taxon>
    </lineage>
</organism>
<proteinExistence type="predicted"/>
<evidence type="ECO:0000256" key="1">
    <source>
        <dbReference type="SAM" id="Phobius"/>
    </source>
</evidence>
<gene>
    <name evidence="2" type="ORF">ECRASSUSDP1_LOCUS29541</name>
</gene>
<keyword evidence="1" id="KW-0472">Membrane</keyword>
<feature type="transmembrane region" description="Helical" evidence="1">
    <location>
        <begin position="65"/>
        <end position="84"/>
    </location>
</feature>